<dbReference type="CDD" id="cd03892">
    <property type="entry name" value="M20_peptT"/>
    <property type="match status" value="1"/>
</dbReference>
<dbReference type="Proteomes" id="UP000186705">
    <property type="component" value="Unassembled WGS sequence"/>
</dbReference>
<comment type="cofactor">
    <cofactor evidence="11">
        <name>Zn(2+)</name>
        <dbReference type="ChEBI" id="CHEBI:29105"/>
    </cofactor>
    <text evidence="11">Binds 2 Zn(2+) ions per subunit.</text>
</comment>
<evidence type="ECO:0000313" key="13">
    <source>
        <dbReference type="EMBL" id="OLU47902.1"/>
    </source>
</evidence>
<dbReference type="SUPFAM" id="SSF53187">
    <property type="entry name" value="Zn-dependent exopeptidases"/>
    <property type="match status" value="1"/>
</dbReference>
<feature type="active site" evidence="10">
    <location>
        <position position="78"/>
    </location>
</feature>
<dbReference type="GO" id="GO:0006518">
    <property type="term" value="P:peptide metabolic process"/>
    <property type="evidence" value="ECO:0007669"/>
    <property type="project" value="InterPro"/>
</dbReference>
<dbReference type="InterPro" id="IPR010161">
    <property type="entry name" value="Peptidase_M20B"/>
</dbReference>
<keyword evidence="7 11" id="KW-0862">Zinc</keyword>
<keyword evidence="3" id="KW-0031">Aminopeptidase</keyword>
<dbReference type="Pfam" id="PF07687">
    <property type="entry name" value="M20_dimer"/>
    <property type="match status" value="1"/>
</dbReference>
<evidence type="ECO:0000256" key="7">
    <source>
        <dbReference type="ARBA" id="ARBA00022833"/>
    </source>
</evidence>
<dbReference type="AlphaFoldDB" id="A0A1U7NQI7"/>
<feature type="binding site" evidence="11">
    <location>
        <position position="137"/>
    </location>
    <ligand>
        <name>Zn(2+)</name>
        <dbReference type="ChEBI" id="CHEBI:29105"/>
        <label>2</label>
    </ligand>
</feature>
<proteinExistence type="inferred from homology"/>
<dbReference type="RefSeq" id="WP_076340399.1">
    <property type="nucleotide sequence ID" value="NZ_CAJTMI010000050.1"/>
</dbReference>
<dbReference type="InterPro" id="IPR011650">
    <property type="entry name" value="Peptidase_M20_dimer"/>
</dbReference>
<keyword evidence="14" id="KW-1185">Reference proteome</keyword>
<evidence type="ECO:0000256" key="1">
    <source>
        <dbReference type="ARBA" id="ARBA00000870"/>
    </source>
</evidence>
<dbReference type="Gene3D" id="3.40.630.10">
    <property type="entry name" value="Zn peptidases"/>
    <property type="match status" value="1"/>
</dbReference>
<feature type="binding site" evidence="11">
    <location>
        <position position="193"/>
    </location>
    <ligand>
        <name>Zn(2+)</name>
        <dbReference type="ChEBI" id="CHEBI:29105"/>
        <label>1</label>
    </ligand>
</feature>
<feature type="domain" description="Peptidase M20 dimerisation" evidence="12">
    <location>
        <begin position="202"/>
        <end position="302"/>
    </location>
</feature>
<dbReference type="NCBIfam" id="NF003976">
    <property type="entry name" value="PRK05469.1"/>
    <property type="match status" value="1"/>
</dbReference>
<comment type="catalytic activity">
    <reaction evidence="1">
        <text>Release of the N-terminal residue from a tripeptide.</text>
        <dbReference type="EC" id="3.4.11.4"/>
    </reaction>
</comment>
<evidence type="ECO:0000256" key="2">
    <source>
        <dbReference type="ARBA" id="ARBA00009692"/>
    </source>
</evidence>
<comment type="similarity">
    <text evidence="2">Belongs to the peptidase M20B family.</text>
</comment>
<evidence type="ECO:0000256" key="8">
    <source>
        <dbReference type="ARBA" id="ARBA00023049"/>
    </source>
</evidence>
<dbReference type="Pfam" id="PF01546">
    <property type="entry name" value="Peptidase_M20"/>
    <property type="match status" value="1"/>
</dbReference>
<dbReference type="EMBL" id="MPKA01000022">
    <property type="protein sequence ID" value="OLU47902.1"/>
    <property type="molecule type" value="Genomic_DNA"/>
</dbReference>
<dbReference type="STRING" id="1862672.BO225_00760"/>
<dbReference type="InterPro" id="IPR001261">
    <property type="entry name" value="ArgE/DapE_CS"/>
</dbReference>
<dbReference type="PROSITE" id="PS00758">
    <property type="entry name" value="ARGE_DAPE_CPG2_1"/>
    <property type="match status" value="1"/>
</dbReference>
<dbReference type="PANTHER" id="PTHR42994">
    <property type="entry name" value="PEPTIDASE T"/>
    <property type="match status" value="1"/>
</dbReference>
<dbReference type="SUPFAM" id="SSF55031">
    <property type="entry name" value="Bacterial exopeptidase dimerisation domain"/>
    <property type="match status" value="1"/>
</dbReference>
<gene>
    <name evidence="13" type="ORF">BO225_00760</name>
</gene>
<reference evidence="13 14" key="1">
    <citation type="submission" date="2016-11" db="EMBL/GenBank/DDBJ databases">
        <title>Description of two novel members of the family Erysipelotrichaceae: Ileibacterium lipovorans gen. nov., sp. nov. and Dubosiella newyorkensis, gen. nov., sp. nov.</title>
        <authorList>
            <person name="Cox L.M."/>
            <person name="Sohn J."/>
            <person name="Tyrrell K.L."/>
            <person name="Citron D.M."/>
            <person name="Lawson P.A."/>
            <person name="Patel N.B."/>
            <person name="Iizumi T."/>
            <person name="Perez-Perez G.I."/>
            <person name="Goldstein E.J."/>
            <person name="Blaser M.J."/>
        </authorList>
    </citation>
    <scope>NUCLEOTIDE SEQUENCE [LARGE SCALE GENOMIC DNA]</scope>
    <source>
        <strain evidence="13 14">NYU-BL-A4</strain>
    </source>
</reference>
<evidence type="ECO:0000256" key="4">
    <source>
        <dbReference type="ARBA" id="ARBA00022670"/>
    </source>
</evidence>
<evidence type="ECO:0000259" key="12">
    <source>
        <dbReference type="Pfam" id="PF07687"/>
    </source>
</evidence>
<keyword evidence="8" id="KW-0482">Metalloprotease</keyword>
<dbReference type="InterPro" id="IPR002933">
    <property type="entry name" value="Peptidase_M20"/>
</dbReference>
<comment type="caution">
    <text evidence="13">The sequence shown here is derived from an EMBL/GenBank/DDBJ whole genome shotgun (WGS) entry which is preliminary data.</text>
</comment>
<dbReference type="PANTHER" id="PTHR42994:SF1">
    <property type="entry name" value="PEPTIDASE T"/>
    <property type="match status" value="1"/>
</dbReference>
<dbReference type="NCBIfam" id="TIGR01882">
    <property type="entry name" value="peptidase-T"/>
    <property type="match status" value="1"/>
</dbReference>
<dbReference type="Gene3D" id="3.30.70.360">
    <property type="match status" value="1"/>
</dbReference>
<dbReference type="InterPro" id="IPR036264">
    <property type="entry name" value="Bact_exopeptidase_dim_dom"/>
</dbReference>
<keyword evidence="4" id="KW-0645">Protease</keyword>
<dbReference type="GO" id="GO:0008270">
    <property type="term" value="F:zinc ion binding"/>
    <property type="evidence" value="ECO:0007669"/>
    <property type="project" value="InterPro"/>
</dbReference>
<dbReference type="GeneID" id="78274485"/>
<keyword evidence="5 11" id="KW-0479">Metal-binding</keyword>
<accession>A0A1U7NQI7</accession>
<feature type="binding site" evidence="11">
    <location>
        <position position="171"/>
    </location>
    <ligand>
        <name>Zn(2+)</name>
        <dbReference type="ChEBI" id="CHEBI:29105"/>
        <label>2</label>
    </ligand>
</feature>
<dbReference type="OrthoDB" id="9804934at2"/>
<feature type="active site" description="Proton acceptor" evidence="10">
    <location>
        <position position="170"/>
    </location>
</feature>
<feature type="binding site" evidence="11">
    <location>
        <position position="137"/>
    </location>
    <ligand>
        <name>Zn(2+)</name>
        <dbReference type="ChEBI" id="CHEBI:29105"/>
        <label>1</label>
    </ligand>
</feature>
<feature type="binding site" evidence="11">
    <location>
        <position position="374"/>
    </location>
    <ligand>
        <name>Zn(2+)</name>
        <dbReference type="ChEBI" id="CHEBI:29105"/>
        <label>2</label>
    </ligand>
</feature>
<organism evidence="13 14">
    <name type="scientific">Dubosiella newyorkensis</name>
    <dbReference type="NCBI Taxonomy" id="1862672"/>
    <lineage>
        <taxon>Bacteria</taxon>
        <taxon>Bacillati</taxon>
        <taxon>Bacillota</taxon>
        <taxon>Erysipelotrichia</taxon>
        <taxon>Erysipelotrichales</taxon>
        <taxon>Erysipelotrichaceae</taxon>
        <taxon>Dubosiella</taxon>
    </lineage>
</organism>
<evidence type="ECO:0000256" key="3">
    <source>
        <dbReference type="ARBA" id="ARBA00022438"/>
    </source>
</evidence>
<evidence type="ECO:0000313" key="14">
    <source>
        <dbReference type="Proteomes" id="UP000186705"/>
    </source>
</evidence>
<evidence type="ECO:0000256" key="11">
    <source>
        <dbReference type="PIRSR" id="PIRSR037215-2"/>
    </source>
</evidence>
<protein>
    <recommendedName>
        <fullName evidence="9">Peptidase T</fullName>
        <ecNumber evidence="9">3.4.11.4</ecNumber>
    </recommendedName>
</protein>
<evidence type="ECO:0000256" key="5">
    <source>
        <dbReference type="ARBA" id="ARBA00022723"/>
    </source>
</evidence>
<evidence type="ECO:0000256" key="9">
    <source>
        <dbReference type="NCBIfam" id="TIGR01882"/>
    </source>
</evidence>
<dbReference type="GO" id="GO:0008237">
    <property type="term" value="F:metallopeptidase activity"/>
    <property type="evidence" value="ECO:0007669"/>
    <property type="project" value="UniProtKB-KW"/>
</dbReference>
<dbReference type="NCBIfam" id="NF009920">
    <property type="entry name" value="PRK13381.1"/>
    <property type="match status" value="1"/>
</dbReference>
<dbReference type="EC" id="3.4.11.4" evidence="9"/>
<dbReference type="PIRSF" id="PIRSF037215">
    <property type="entry name" value="Peptidase_M20B"/>
    <property type="match status" value="1"/>
</dbReference>
<sequence length="398" mass="44579">MSVEEKFIRYVQYDTQSDASSQTIPSTKKQLVLADALKKECEAMGFDRVVEKQGTVYAFLKEKGTRSKEAIGFVAHMDTASEISGKNVKPKIIRDYDGQTIHLNETYSMDPDRFPSLKKVKHEDLIVTDGTTLLGGDDKAGIAIIMQAMEELIHSDQPHGPVAIAFTPDEEIGRGVEAFDLKEFPVDFAYTIDGDRIDAIDYETFNAAEAIIDIQGVSIHPGDAKDRMVNAALLAVEFASMLPKDEIPSKTEGREGFYHLLSIEGECEHAKLVYLLREHDVNKFENQMETIQQIAKEMNAKYNNRIEATIRKQYSNMKEYMHGDLRSVHRAEEAIRKAGMEPVHTPVRGGTDGAMLTERGLICPNLGTGSYNHHGRYEFASIPQMKKMVEIVKSILEG</sequence>
<dbReference type="GO" id="GO:0045148">
    <property type="term" value="F:tripeptide aminopeptidase activity"/>
    <property type="evidence" value="ECO:0007669"/>
    <property type="project" value="UniProtKB-UniRule"/>
</dbReference>
<evidence type="ECO:0000256" key="10">
    <source>
        <dbReference type="PIRSR" id="PIRSR037215-1"/>
    </source>
</evidence>
<evidence type="ECO:0000256" key="6">
    <source>
        <dbReference type="ARBA" id="ARBA00022801"/>
    </source>
</evidence>
<keyword evidence="6" id="KW-0378">Hydrolase</keyword>
<dbReference type="GO" id="GO:0006508">
    <property type="term" value="P:proteolysis"/>
    <property type="evidence" value="ECO:0007669"/>
    <property type="project" value="UniProtKB-UniRule"/>
</dbReference>
<name>A0A1U7NQI7_9FIRM</name>
<feature type="binding site" evidence="11">
    <location>
        <position position="76"/>
    </location>
    <ligand>
        <name>Zn(2+)</name>
        <dbReference type="ChEBI" id="CHEBI:29105"/>
        <label>1</label>
    </ligand>
</feature>